<protein>
    <submittedName>
        <fullName evidence="7">von Willebrand factor type A domain protein</fullName>
    </submittedName>
</protein>
<dbReference type="Pfam" id="PF13519">
    <property type="entry name" value="VWA_2"/>
    <property type="match status" value="1"/>
</dbReference>
<sequence length="341" mass="37148" precursor="true">MSDEFEILRPAALWIAASGLVVAGLGARAVRRRRDAVAQLLPRGRVSDATLWSPSRSRTRWMLAVLALALGGFALGGPTLGFGERPQIRRGIDLVLCIDTSRSMLARDVKPTRFERAKREIGQLLGELGENRASLVAFAGDARQIAPLSRDRIALRQLLDAVSLDDARLGGTDLGRAIEFALELFEERSGKHEAIVLVTDGEDLSGEGLELAERAAERGIRVFVVGVGTTRGAKIPIADALGDERFLTGPDGEEVVTKLVDDSLERLALATGGAYSSTERSGRPLVDLFRGPIQDVERRELESGTARVPDDRYQWPLLLALLLVTIEGALGERRSRRDDQR</sequence>
<dbReference type="PANTHER" id="PTHR22550">
    <property type="entry name" value="SPORE GERMINATION PROTEIN"/>
    <property type="match status" value="1"/>
</dbReference>
<dbReference type="OrthoDB" id="9781333at2"/>
<keyword evidence="3 5" id="KW-1133">Transmembrane helix</keyword>
<dbReference type="InterPro" id="IPR036465">
    <property type="entry name" value="vWFA_dom_sf"/>
</dbReference>
<keyword evidence="1" id="KW-1003">Cell membrane</keyword>
<dbReference type="EMBL" id="CP036290">
    <property type="protein sequence ID" value="QDU85464.1"/>
    <property type="molecule type" value="Genomic_DNA"/>
</dbReference>
<keyword evidence="4 5" id="KW-0472">Membrane</keyword>
<dbReference type="PROSITE" id="PS50234">
    <property type="entry name" value="VWFA"/>
    <property type="match status" value="1"/>
</dbReference>
<dbReference type="InterPro" id="IPR050768">
    <property type="entry name" value="UPF0353/GerABKA_families"/>
</dbReference>
<dbReference type="Proteomes" id="UP000319342">
    <property type="component" value="Chromosome"/>
</dbReference>
<evidence type="ECO:0000256" key="1">
    <source>
        <dbReference type="ARBA" id="ARBA00022475"/>
    </source>
</evidence>
<name>A0A518D1W0_9BACT</name>
<feature type="domain" description="VWFA" evidence="6">
    <location>
        <begin position="93"/>
        <end position="267"/>
    </location>
</feature>
<evidence type="ECO:0000256" key="3">
    <source>
        <dbReference type="ARBA" id="ARBA00022989"/>
    </source>
</evidence>
<accession>A0A518D1W0</accession>
<dbReference type="SMART" id="SM00327">
    <property type="entry name" value="VWA"/>
    <property type="match status" value="1"/>
</dbReference>
<keyword evidence="2 5" id="KW-0812">Transmembrane</keyword>
<feature type="transmembrane region" description="Helical" evidence="5">
    <location>
        <begin position="12"/>
        <end position="30"/>
    </location>
</feature>
<organism evidence="7 8">
    <name type="scientific">Rohdeia mirabilis</name>
    <dbReference type="NCBI Taxonomy" id="2528008"/>
    <lineage>
        <taxon>Bacteria</taxon>
        <taxon>Pseudomonadati</taxon>
        <taxon>Planctomycetota</taxon>
        <taxon>Planctomycetia</taxon>
        <taxon>Planctomycetia incertae sedis</taxon>
        <taxon>Rohdeia</taxon>
    </lineage>
</organism>
<evidence type="ECO:0000256" key="4">
    <source>
        <dbReference type="ARBA" id="ARBA00023136"/>
    </source>
</evidence>
<evidence type="ECO:0000256" key="2">
    <source>
        <dbReference type="ARBA" id="ARBA00022692"/>
    </source>
</evidence>
<proteinExistence type="predicted"/>
<dbReference type="InterPro" id="IPR002035">
    <property type="entry name" value="VWF_A"/>
</dbReference>
<keyword evidence="8" id="KW-1185">Reference proteome</keyword>
<dbReference type="Gene3D" id="3.40.50.410">
    <property type="entry name" value="von Willebrand factor, type A domain"/>
    <property type="match status" value="1"/>
</dbReference>
<evidence type="ECO:0000313" key="8">
    <source>
        <dbReference type="Proteomes" id="UP000319342"/>
    </source>
</evidence>
<dbReference type="PANTHER" id="PTHR22550:SF5">
    <property type="entry name" value="LEUCINE ZIPPER PROTEIN 4"/>
    <property type="match status" value="1"/>
</dbReference>
<reference evidence="7 8" key="1">
    <citation type="submission" date="2019-02" db="EMBL/GenBank/DDBJ databases">
        <title>Deep-cultivation of Planctomycetes and their phenomic and genomic characterization uncovers novel biology.</title>
        <authorList>
            <person name="Wiegand S."/>
            <person name="Jogler M."/>
            <person name="Boedeker C."/>
            <person name="Pinto D."/>
            <person name="Vollmers J."/>
            <person name="Rivas-Marin E."/>
            <person name="Kohn T."/>
            <person name="Peeters S.H."/>
            <person name="Heuer A."/>
            <person name="Rast P."/>
            <person name="Oberbeckmann S."/>
            <person name="Bunk B."/>
            <person name="Jeske O."/>
            <person name="Meyerdierks A."/>
            <person name="Storesund J.E."/>
            <person name="Kallscheuer N."/>
            <person name="Luecker S."/>
            <person name="Lage O.M."/>
            <person name="Pohl T."/>
            <person name="Merkel B.J."/>
            <person name="Hornburger P."/>
            <person name="Mueller R.-W."/>
            <person name="Bruemmer F."/>
            <person name="Labrenz M."/>
            <person name="Spormann A.M."/>
            <person name="Op den Camp H."/>
            <person name="Overmann J."/>
            <person name="Amann R."/>
            <person name="Jetten M.S.M."/>
            <person name="Mascher T."/>
            <person name="Medema M.H."/>
            <person name="Devos D.P."/>
            <person name="Kaster A.-K."/>
            <person name="Ovreas L."/>
            <person name="Rohde M."/>
            <person name="Galperin M.Y."/>
            <person name="Jogler C."/>
        </authorList>
    </citation>
    <scope>NUCLEOTIDE SEQUENCE [LARGE SCALE GENOMIC DNA]</scope>
    <source>
        <strain evidence="7 8">Pla163</strain>
    </source>
</reference>
<evidence type="ECO:0000259" key="6">
    <source>
        <dbReference type="PROSITE" id="PS50234"/>
    </source>
</evidence>
<evidence type="ECO:0000313" key="7">
    <source>
        <dbReference type="EMBL" id="QDU85464.1"/>
    </source>
</evidence>
<feature type="transmembrane region" description="Helical" evidence="5">
    <location>
        <begin position="61"/>
        <end position="82"/>
    </location>
</feature>
<dbReference type="SUPFAM" id="SSF53300">
    <property type="entry name" value="vWA-like"/>
    <property type="match status" value="1"/>
</dbReference>
<dbReference type="AlphaFoldDB" id="A0A518D1W0"/>
<evidence type="ECO:0000256" key="5">
    <source>
        <dbReference type="SAM" id="Phobius"/>
    </source>
</evidence>
<gene>
    <name evidence="7" type="ORF">Pla163_25950</name>
</gene>
<dbReference type="RefSeq" id="WP_145188863.1">
    <property type="nucleotide sequence ID" value="NZ_CP036290.1"/>
</dbReference>